<feature type="domain" description="Glucose/Sorbosone dehydrogenase" evidence="1">
    <location>
        <begin position="46"/>
        <end position="77"/>
    </location>
</feature>
<organism evidence="2">
    <name type="scientific">marine metagenome</name>
    <dbReference type="NCBI Taxonomy" id="408172"/>
    <lineage>
        <taxon>unclassified sequences</taxon>
        <taxon>metagenomes</taxon>
        <taxon>ecological metagenomes</taxon>
    </lineage>
</organism>
<dbReference type="EMBL" id="UINC01194624">
    <property type="protein sequence ID" value="SVE10796.1"/>
    <property type="molecule type" value="Genomic_DNA"/>
</dbReference>
<accession>A0A383AS81</accession>
<reference evidence="2" key="1">
    <citation type="submission" date="2018-05" db="EMBL/GenBank/DDBJ databases">
        <authorList>
            <person name="Lanie J.A."/>
            <person name="Ng W.-L."/>
            <person name="Kazmierczak K.M."/>
            <person name="Andrzejewski T.M."/>
            <person name="Davidsen T.M."/>
            <person name="Wayne K.J."/>
            <person name="Tettelin H."/>
            <person name="Glass J.I."/>
            <person name="Rusch D."/>
            <person name="Podicherti R."/>
            <person name="Tsui H.-C.T."/>
            <person name="Winkler M.E."/>
        </authorList>
    </citation>
    <scope>NUCLEOTIDE SEQUENCE</scope>
</reference>
<proteinExistence type="predicted"/>
<protein>
    <recommendedName>
        <fullName evidence="1">Glucose/Sorbosone dehydrogenase domain-containing protein</fullName>
    </recommendedName>
</protein>
<sequence length="79" mass="8216">MTAAVMVLLGVLVLMAVACGGSEAPTDVVPAAAVHEIGLETVASDLQTPWAMAFAPDGRIFVTERPGRIRVIENGNLRA</sequence>
<dbReference type="Gene3D" id="2.120.10.30">
    <property type="entry name" value="TolB, C-terminal domain"/>
    <property type="match status" value="1"/>
</dbReference>
<dbReference type="InterPro" id="IPR012938">
    <property type="entry name" value="Glc/Sorbosone_DH"/>
</dbReference>
<name>A0A383AS81_9ZZZZ</name>
<dbReference type="Pfam" id="PF07995">
    <property type="entry name" value="GSDH"/>
    <property type="match status" value="1"/>
</dbReference>
<dbReference type="InterPro" id="IPR011042">
    <property type="entry name" value="6-blade_b-propeller_TolB-like"/>
</dbReference>
<feature type="non-terminal residue" evidence="2">
    <location>
        <position position="79"/>
    </location>
</feature>
<evidence type="ECO:0000313" key="2">
    <source>
        <dbReference type="EMBL" id="SVE10796.1"/>
    </source>
</evidence>
<dbReference type="AlphaFoldDB" id="A0A383AS81"/>
<dbReference type="SUPFAM" id="SSF50952">
    <property type="entry name" value="Soluble quinoprotein glucose dehydrogenase"/>
    <property type="match status" value="1"/>
</dbReference>
<gene>
    <name evidence="2" type="ORF">METZ01_LOCUS463650</name>
</gene>
<dbReference type="InterPro" id="IPR011041">
    <property type="entry name" value="Quinoprot_gluc/sorb_DH_b-prop"/>
</dbReference>
<evidence type="ECO:0000259" key="1">
    <source>
        <dbReference type="Pfam" id="PF07995"/>
    </source>
</evidence>